<dbReference type="OrthoDB" id="1696709at2"/>
<proteinExistence type="predicted"/>
<dbReference type="Pfam" id="PF04883">
    <property type="entry name" value="HK97-gp10_like"/>
    <property type="match status" value="1"/>
</dbReference>
<dbReference type="RefSeq" id="WP_039677494.1">
    <property type="nucleotide sequence ID" value="NZ_JWIY01000002.1"/>
</dbReference>
<reference evidence="1 2" key="1">
    <citation type="submission" date="2014-12" db="EMBL/GenBank/DDBJ databases">
        <title>Partial genome sequence of Streptococcus constellatus KCOM 1650 (= ChDC B144).</title>
        <authorList>
            <person name="Kook J.-K."/>
            <person name="Park S.-N."/>
            <person name="Lim Y.K."/>
            <person name="Jo E."/>
        </authorList>
    </citation>
    <scope>NUCLEOTIDE SEQUENCE [LARGE SCALE GENOMIC DNA]</scope>
    <source>
        <strain evidence="1 2">KCOM 1650</strain>
    </source>
</reference>
<gene>
    <name evidence="1" type="ORF">RN79_06665</name>
</gene>
<organism evidence="1 2">
    <name type="scientific">Streptococcus constellatus</name>
    <dbReference type="NCBI Taxonomy" id="76860"/>
    <lineage>
        <taxon>Bacteria</taxon>
        <taxon>Bacillati</taxon>
        <taxon>Bacillota</taxon>
        <taxon>Bacilli</taxon>
        <taxon>Lactobacillales</taxon>
        <taxon>Streptococcaceae</taxon>
        <taxon>Streptococcus</taxon>
        <taxon>Streptococcus anginosus group</taxon>
    </lineage>
</organism>
<evidence type="ECO:0000313" key="2">
    <source>
        <dbReference type="Proteomes" id="UP000031339"/>
    </source>
</evidence>
<dbReference type="EMBL" id="JWIY01000002">
    <property type="protein sequence ID" value="KIC77871.1"/>
    <property type="molecule type" value="Genomic_DNA"/>
</dbReference>
<dbReference type="InterPro" id="IPR010064">
    <property type="entry name" value="HK97-gp10_tail"/>
</dbReference>
<accession>A0A0C1K512</accession>
<dbReference type="Proteomes" id="UP000031339">
    <property type="component" value="Unassembled WGS sequence"/>
</dbReference>
<dbReference type="AlphaFoldDB" id="A0A0C1K512"/>
<comment type="caution">
    <text evidence="1">The sequence shown here is derived from an EMBL/GenBank/DDBJ whole genome shotgun (WGS) entry which is preliminary data.</text>
</comment>
<evidence type="ECO:0000313" key="1">
    <source>
        <dbReference type="EMBL" id="KIC77871.1"/>
    </source>
</evidence>
<name>A0A0C1K512_STRCV</name>
<sequence>MSNNLSDEIAKALSEYSDEIAEEVDQAAEEVITETVEELRATSPKRKGKYAKSWAKKRDKKGTWVAHVKAPHYRLTHLLEYGYVLKNGGRAKAHVHIAPAEQHAIEKFEERIMRLGK</sequence>
<protein>
    <submittedName>
        <fullName evidence="1">Prophage pi2 protein 37</fullName>
    </submittedName>
</protein>